<dbReference type="InterPro" id="IPR000086">
    <property type="entry name" value="NUDIX_hydrolase_dom"/>
</dbReference>
<dbReference type="SUPFAM" id="SSF55811">
    <property type="entry name" value="Nudix"/>
    <property type="match status" value="1"/>
</dbReference>
<comment type="caution">
    <text evidence="5">The sequence shown here is derived from an EMBL/GenBank/DDBJ whole genome shotgun (WGS) entry which is preliminary data.</text>
</comment>
<gene>
    <name evidence="5" type="ORF">PPOP_3146</name>
</gene>
<evidence type="ECO:0000313" key="6">
    <source>
        <dbReference type="Proteomes" id="UP000029453"/>
    </source>
</evidence>
<dbReference type="GO" id="GO:0016787">
    <property type="term" value="F:hydrolase activity"/>
    <property type="evidence" value="ECO:0007669"/>
    <property type="project" value="UniProtKB-KW"/>
</dbReference>
<keyword evidence="2 3" id="KW-0378">Hydrolase</keyword>
<reference evidence="5 6" key="1">
    <citation type="submission" date="2012-10" db="EMBL/GenBank/DDBJ databases">
        <title>Draft Genome Sequence of Paenibacillus popilliae ATCC 14706T.</title>
        <authorList>
            <person name="Iiyama K."/>
            <person name="Mori K."/>
            <person name="Mon H."/>
            <person name="Chieda Y."/>
            <person name="Lee J.M."/>
            <person name="Kusakabe T."/>
            <person name="Tashiro K."/>
            <person name="Asano S."/>
            <person name="Yasunaga-Aoki C."/>
            <person name="Shimizu S."/>
        </authorList>
    </citation>
    <scope>NUCLEOTIDE SEQUENCE [LARGE SCALE GENOMIC DNA]</scope>
    <source>
        <strain evidence="5 6">ATCC 14706</strain>
    </source>
</reference>
<dbReference type="CDD" id="cd04690">
    <property type="entry name" value="NUDIX_Hydrolase"/>
    <property type="match status" value="1"/>
</dbReference>
<evidence type="ECO:0000256" key="3">
    <source>
        <dbReference type="RuleBase" id="RU003476"/>
    </source>
</evidence>
<dbReference type="AlphaFoldDB" id="M9LR85"/>
<dbReference type="InterPro" id="IPR020476">
    <property type="entry name" value="Nudix_hydrolase"/>
</dbReference>
<dbReference type="PROSITE" id="PS51462">
    <property type="entry name" value="NUDIX"/>
    <property type="match status" value="1"/>
</dbReference>
<dbReference type="OrthoDB" id="3532303at2"/>
<dbReference type="EMBL" id="BALG01000247">
    <property type="protein sequence ID" value="GAC43746.1"/>
    <property type="molecule type" value="Genomic_DNA"/>
</dbReference>
<dbReference type="Gene3D" id="3.90.79.10">
    <property type="entry name" value="Nucleoside Triphosphate Pyrophosphohydrolase"/>
    <property type="match status" value="1"/>
</dbReference>
<dbReference type="PANTHER" id="PTHR43046:SF14">
    <property type="entry name" value="MUTT_NUDIX FAMILY PROTEIN"/>
    <property type="match status" value="1"/>
</dbReference>
<dbReference type="PROSITE" id="PS00893">
    <property type="entry name" value="NUDIX_BOX"/>
    <property type="match status" value="1"/>
</dbReference>
<organism evidence="5 6">
    <name type="scientific">Paenibacillus popilliae ATCC 14706</name>
    <dbReference type="NCBI Taxonomy" id="1212764"/>
    <lineage>
        <taxon>Bacteria</taxon>
        <taxon>Bacillati</taxon>
        <taxon>Bacillota</taxon>
        <taxon>Bacilli</taxon>
        <taxon>Bacillales</taxon>
        <taxon>Paenibacillaceae</taxon>
        <taxon>Paenibacillus</taxon>
    </lineage>
</organism>
<evidence type="ECO:0000259" key="4">
    <source>
        <dbReference type="PROSITE" id="PS51462"/>
    </source>
</evidence>
<dbReference type="RefSeq" id="WP_006287446.1">
    <property type="nucleotide sequence ID" value="NZ_BALG01000247.1"/>
</dbReference>
<proteinExistence type="inferred from homology"/>
<dbReference type="Pfam" id="PF00293">
    <property type="entry name" value="NUDIX"/>
    <property type="match status" value="1"/>
</dbReference>
<feature type="domain" description="Nudix hydrolase" evidence="4">
    <location>
        <begin position="1"/>
        <end position="125"/>
    </location>
</feature>
<dbReference type="Proteomes" id="UP000029453">
    <property type="component" value="Unassembled WGS sequence"/>
</dbReference>
<dbReference type="PANTHER" id="PTHR43046">
    <property type="entry name" value="GDP-MANNOSE MANNOSYL HYDROLASE"/>
    <property type="match status" value="1"/>
</dbReference>
<accession>M9LR85</accession>
<evidence type="ECO:0000256" key="2">
    <source>
        <dbReference type="ARBA" id="ARBA00022801"/>
    </source>
</evidence>
<name>M9LR85_PAEPP</name>
<evidence type="ECO:0000313" key="5">
    <source>
        <dbReference type="EMBL" id="GAC43746.1"/>
    </source>
</evidence>
<comment type="similarity">
    <text evidence="3">Belongs to the Nudix hydrolase family.</text>
</comment>
<dbReference type="PRINTS" id="PR00502">
    <property type="entry name" value="NUDIXFAMILY"/>
</dbReference>
<protein>
    <submittedName>
        <fullName evidence="5">NTP pyrophosphohydrolase</fullName>
    </submittedName>
</protein>
<dbReference type="InterPro" id="IPR015797">
    <property type="entry name" value="NUDIX_hydrolase-like_dom_sf"/>
</dbReference>
<dbReference type="InterPro" id="IPR020084">
    <property type="entry name" value="NUDIX_hydrolase_CS"/>
</dbReference>
<evidence type="ECO:0000256" key="1">
    <source>
        <dbReference type="ARBA" id="ARBA00001946"/>
    </source>
</evidence>
<comment type="cofactor">
    <cofactor evidence="1">
        <name>Mg(2+)</name>
        <dbReference type="ChEBI" id="CHEBI:18420"/>
    </cofactor>
</comment>
<sequence>MTILRCACLVQVKDNQLLLVRVRDNEHWYLPGGKIEAGEHPKEALMREVMEELGISLHPESVTYLCTVVGPAYMQEAEVELVCFQAAWSGEIAPLSEINEVSFINMNEHHLLAPAVLKLVERLNRNEGVHR</sequence>
<keyword evidence="6" id="KW-1185">Reference proteome</keyword>